<dbReference type="Gene3D" id="3.10.180.10">
    <property type="entry name" value="2,3-Dihydroxybiphenyl 1,2-Dioxygenase, domain 1"/>
    <property type="match status" value="1"/>
</dbReference>
<keyword evidence="3" id="KW-1185">Reference proteome</keyword>
<evidence type="ECO:0000259" key="1">
    <source>
        <dbReference type="PROSITE" id="PS51819"/>
    </source>
</evidence>
<dbReference type="InterPro" id="IPR004360">
    <property type="entry name" value="Glyas_Fos-R_dOase_dom"/>
</dbReference>
<name>A0ABP8RVU3_9PSEU</name>
<dbReference type="Pfam" id="PF00903">
    <property type="entry name" value="Glyoxalase"/>
    <property type="match status" value="1"/>
</dbReference>
<dbReference type="RefSeq" id="WP_345419722.1">
    <property type="nucleotide sequence ID" value="NZ_BAABGT010000048.1"/>
</dbReference>
<protein>
    <recommendedName>
        <fullName evidence="1">VOC domain-containing protein</fullName>
    </recommendedName>
</protein>
<reference evidence="3" key="1">
    <citation type="journal article" date="2019" name="Int. J. Syst. Evol. Microbiol.">
        <title>The Global Catalogue of Microorganisms (GCM) 10K type strain sequencing project: providing services to taxonomists for standard genome sequencing and annotation.</title>
        <authorList>
            <consortium name="The Broad Institute Genomics Platform"/>
            <consortium name="The Broad Institute Genome Sequencing Center for Infectious Disease"/>
            <person name="Wu L."/>
            <person name="Ma J."/>
        </authorList>
    </citation>
    <scope>NUCLEOTIDE SEQUENCE [LARGE SCALE GENOMIC DNA]</scope>
    <source>
        <strain evidence="3">JCM 17906</strain>
    </source>
</reference>
<organism evidence="2 3">
    <name type="scientific">Pseudonocardia xishanensis</name>
    <dbReference type="NCBI Taxonomy" id="630995"/>
    <lineage>
        <taxon>Bacteria</taxon>
        <taxon>Bacillati</taxon>
        <taxon>Actinomycetota</taxon>
        <taxon>Actinomycetes</taxon>
        <taxon>Pseudonocardiales</taxon>
        <taxon>Pseudonocardiaceae</taxon>
        <taxon>Pseudonocardia</taxon>
    </lineage>
</organism>
<dbReference type="Proteomes" id="UP001501598">
    <property type="component" value="Unassembled WGS sequence"/>
</dbReference>
<dbReference type="PROSITE" id="PS51819">
    <property type="entry name" value="VOC"/>
    <property type="match status" value="1"/>
</dbReference>
<dbReference type="CDD" id="cd06587">
    <property type="entry name" value="VOC"/>
    <property type="match status" value="1"/>
</dbReference>
<evidence type="ECO:0000313" key="3">
    <source>
        <dbReference type="Proteomes" id="UP001501598"/>
    </source>
</evidence>
<dbReference type="SUPFAM" id="SSF54593">
    <property type="entry name" value="Glyoxalase/Bleomycin resistance protein/Dihydroxybiphenyl dioxygenase"/>
    <property type="match status" value="1"/>
</dbReference>
<accession>A0ABP8RVU3</accession>
<feature type="domain" description="VOC" evidence="1">
    <location>
        <begin position="104"/>
        <end position="217"/>
    </location>
</feature>
<proteinExistence type="predicted"/>
<comment type="caution">
    <text evidence="2">The sequence shown here is derived from an EMBL/GenBank/DDBJ whole genome shotgun (WGS) entry which is preliminary data.</text>
</comment>
<gene>
    <name evidence="2" type="ORF">GCM10023175_36910</name>
</gene>
<dbReference type="InterPro" id="IPR037523">
    <property type="entry name" value="VOC_core"/>
</dbReference>
<dbReference type="EMBL" id="BAABGT010000048">
    <property type="protein sequence ID" value="GAA4549229.1"/>
    <property type="molecule type" value="Genomic_DNA"/>
</dbReference>
<evidence type="ECO:0000313" key="2">
    <source>
        <dbReference type="EMBL" id="GAA4549229.1"/>
    </source>
</evidence>
<dbReference type="InterPro" id="IPR029068">
    <property type="entry name" value="Glyas_Bleomycin-R_OHBP_Dase"/>
</dbReference>
<sequence>MRLAKPHLDIGLFTTDVPAHCAFWGEEVGLRLDHRLEVSPDWVQYRYDANGSVIKVNHRAGGLTTQPPSGLTGLTIARSGLTNSWAGKHPDGDPVELVAPDTDGIVGIGITLSSRDPERLAHFYAMALDFERLERDVLRCGDTIVRIVDGPSGSDVDDFAATGFRYLTVQVFDADEVVAAAVRGGGRVVRDVANLAGVARYGFVSDPDGNWIEISARTSLTGTEVT</sequence>